<name>Q4RX80_TETNG</name>
<organism evidence="1">
    <name type="scientific">Tetraodon nigroviridis</name>
    <name type="common">Spotted green pufferfish</name>
    <name type="synonym">Chelonodon nigroviridis</name>
    <dbReference type="NCBI Taxonomy" id="99883"/>
    <lineage>
        <taxon>Eukaryota</taxon>
        <taxon>Metazoa</taxon>
        <taxon>Chordata</taxon>
        <taxon>Craniata</taxon>
        <taxon>Vertebrata</taxon>
        <taxon>Euteleostomi</taxon>
        <taxon>Actinopterygii</taxon>
        <taxon>Neopterygii</taxon>
        <taxon>Teleostei</taxon>
        <taxon>Neoteleostei</taxon>
        <taxon>Acanthomorphata</taxon>
        <taxon>Eupercaria</taxon>
        <taxon>Tetraodontiformes</taxon>
        <taxon>Tetradontoidea</taxon>
        <taxon>Tetraodontidae</taxon>
        <taxon>Tetraodon</taxon>
    </lineage>
</organism>
<reference evidence="1" key="2">
    <citation type="submission" date="2004-02" db="EMBL/GenBank/DDBJ databases">
        <authorList>
            <consortium name="Genoscope"/>
            <consortium name="Whitehead Institute Centre for Genome Research"/>
        </authorList>
    </citation>
    <scope>NUCLEOTIDE SEQUENCE</scope>
</reference>
<evidence type="ECO:0000313" key="1">
    <source>
        <dbReference type="EMBL" id="CAG07002.1"/>
    </source>
</evidence>
<dbReference type="AlphaFoldDB" id="Q4RX80"/>
<gene>
    <name evidence="1" type="ORF">GSTENG00027528001</name>
</gene>
<dbReference type="KEGG" id="tng:GSTEN00027528G001"/>
<feature type="non-terminal residue" evidence="1">
    <location>
        <position position="1"/>
    </location>
</feature>
<dbReference type="EMBL" id="CAAE01014979">
    <property type="protein sequence ID" value="CAG07002.1"/>
    <property type="molecule type" value="Genomic_DNA"/>
</dbReference>
<dbReference type="OrthoDB" id="269872at2759"/>
<accession>Q4RX80</accession>
<reference evidence="1" key="1">
    <citation type="journal article" date="2004" name="Nature">
        <title>Genome duplication in the teleost fish Tetraodon nigroviridis reveals the early vertebrate proto-karyotype.</title>
        <authorList>
            <person name="Jaillon O."/>
            <person name="Aury J.-M."/>
            <person name="Brunet F."/>
            <person name="Petit J.-L."/>
            <person name="Stange-Thomann N."/>
            <person name="Mauceli E."/>
            <person name="Bouneau L."/>
            <person name="Fischer C."/>
            <person name="Ozouf-Costaz C."/>
            <person name="Bernot A."/>
            <person name="Nicaud S."/>
            <person name="Jaffe D."/>
            <person name="Fisher S."/>
            <person name="Lutfalla G."/>
            <person name="Dossat C."/>
            <person name="Segurens B."/>
            <person name="Dasilva C."/>
            <person name="Salanoubat M."/>
            <person name="Levy M."/>
            <person name="Boudet N."/>
            <person name="Castellano S."/>
            <person name="Anthouard V."/>
            <person name="Jubin C."/>
            <person name="Castelli V."/>
            <person name="Katinka M."/>
            <person name="Vacherie B."/>
            <person name="Biemont C."/>
            <person name="Skalli Z."/>
            <person name="Cattolico L."/>
            <person name="Poulain J."/>
            <person name="De Berardinis V."/>
            <person name="Cruaud C."/>
            <person name="Duprat S."/>
            <person name="Brottier P."/>
            <person name="Coutanceau J.-P."/>
            <person name="Gouzy J."/>
            <person name="Parra G."/>
            <person name="Lardier G."/>
            <person name="Chapple C."/>
            <person name="McKernan K.J."/>
            <person name="McEwan P."/>
            <person name="Bosak S."/>
            <person name="Kellis M."/>
            <person name="Volff J.-N."/>
            <person name="Guigo R."/>
            <person name="Zody M.C."/>
            <person name="Mesirov J."/>
            <person name="Lindblad-Toh K."/>
            <person name="Birren B."/>
            <person name="Nusbaum C."/>
            <person name="Kahn D."/>
            <person name="Robinson-Rechavi M."/>
            <person name="Laudet V."/>
            <person name="Schachter V."/>
            <person name="Quetier F."/>
            <person name="Saurin W."/>
            <person name="Scarpelli C."/>
            <person name="Wincker P."/>
            <person name="Lander E.S."/>
            <person name="Weissenbach J."/>
            <person name="Roest Crollius H."/>
        </authorList>
    </citation>
    <scope>NUCLEOTIDE SEQUENCE [LARGE SCALE GENOMIC DNA]</scope>
</reference>
<protein>
    <submittedName>
        <fullName evidence="1">(spotted green pufferfish) hypothetical protein</fullName>
    </submittedName>
</protein>
<proteinExistence type="predicted"/>
<comment type="caution">
    <text evidence="1">The sequence shown here is derived from an EMBL/GenBank/DDBJ whole genome shotgun (WGS) entry which is preliminary data.</text>
</comment>
<sequence>PPLPAGRISALEALDIWKRRFAEEGVPEPASSSHYIIAHLLGAKTVS</sequence>